<accession>A0A383AZD0</accession>
<dbReference type="InterPro" id="IPR036397">
    <property type="entry name" value="RNaseH_sf"/>
</dbReference>
<dbReference type="AlphaFoldDB" id="A0A383AZD0"/>
<proteinExistence type="predicted"/>
<sequence length="66" mass="7520">MNYIFFDLETSGSNTSHDSILEAFFMLTNESFQELDRLGPLRCRLKEGVIPNLNAVLINRSTVNLL</sequence>
<dbReference type="SUPFAM" id="SSF53098">
    <property type="entry name" value="Ribonuclease H-like"/>
    <property type="match status" value="1"/>
</dbReference>
<dbReference type="GO" id="GO:0003676">
    <property type="term" value="F:nucleic acid binding"/>
    <property type="evidence" value="ECO:0007669"/>
    <property type="project" value="InterPro"/>
</dbReference>
<evidence type="ECO:0000313" key="1">
    <source>
        <dbReference type="EMBL" id="SVE13062.1"/>
    </source>
</evidence>
<dbReference type="EMBL" id="UINC01196169">
    <property type="protein sequence ID" value="SVE13062.1"/>
    <property type="molecule type" value="Genomic_DNA"/>
</dbReference>
<reference evidence="1" key="1">
    <citation type="submission" date="2018-05" db="EMBL/GenBank/DDBJ databases">
        <authorList>
            <person name="Lanie J.A."/>
            <person name="Ng W.-L."/>
            <person name="Kazmierczak K.M."/>
            <person name="Andrzejewski T.M."/>
            <person name="Davidsen T.M."/>
            <person name="Wayne K.J."/>
            <person name="Tettelin H."/>
            <person name="Glass J.I."/>
            <person name="Rusch D."/>
            <person name="Podicherti R."/>
            <person name="Tsui H.-C.T."/>
            <person name="Winkler M.E."/>
        </authorList>
    </citation>
    <scope>NUCLEOTIDE SEQUENCE</scope>
</reference>
<dbReference type="Gene3D" id="3.30.420.10">
    <property type="entry name" value="Ribonuclease H-like superfamily/Ribonuclease H"/>
    <property type="match status" value="1"/>
</dbReference>
<protein>
    <recommendedName>
        <fullName evidence="2">Exonuclease domain-containing protein</fullName>
    </recommendedName>
</protein>
<organism evidence="1">
    <name type="scientific">marine metagenome</name>
    <dbReference type="NCBI Taxonomy" id="408172"/>
    <lineage>
        <taxon>unclassified sequences</taxon>
        <taxon>metagenomes</taxon>
        <taxon>ecological metagenomes</taxon>
    </lineage>
</organism>
<name>A0A383AZD0_9ZZZZ</name>
<dbReference type="InterPro" id="IPR012337">
    <property type="entry name" value="RNaseH-like_sf"/>
</dbReference>
<feature type="non-terminal residue" evidence="1">
    <location>
        <position position="66"/>
    </location>
</feature>
<gene>
    <name evidence="1" type="ORF">METZ01_LOCUS465916</name>
</gene>
<evidence type="ECO:0008006" key="2">
    <source>
        <dbReference type="Google" id="ProtNLM"/>
    </source>
</evidence>